<dbReference type="Pfam" id="PF01695">
    <property type="entry name" value="IstB_IS21"/>
    <property type="match status" value="1"/>
</dbReference>
<gene>
    <name evidence="3" type="ORF">J2Z48_002791</name>
</gene>
<dbReference type="RefSeq" id="WP_307254418.1">
    <property type="nucleotide sequence ID" value="NZ_JAUSUV010000014.1"/>
</dbReference>
<evidence type="ECO:0000313" key="4">
    <source>
        <dbReference type="Proteomes" id="UP001238450"/>
    </source>
</evidence>
<dbReference type="AlphaFoldDB" id="A0AAJ1WU15"/>
<organism evidence="3 4">
    <name type="scientific">Croceifilum oryzae</name>
    <dbReference type="NCBI Taxonomy" id="1553429"/>
    <lineage>
        <taxon>Bacteria</taxon>
        <taxon>Bacillati</taxon>
        <taxon>Bacillota</taxon>
        <taxon>Bacilli</taxon>
        <taxon>Bacillales</taxon>
        <taxon>Thermoactinomycetaceae</taxon>
        <taxon>Croceifilum</taxon>
    </lineage>
</organism>
<sequence>MMKHIRGIIEQSPLSIKKSQKAIEEVLNHPYVVKFILESGEVDHSQLKRALPKLKQYISEIDCCKQCTGLDTCPNLMKGHSSKLYHYHGNIDLMLSKCEVLENTELERKREKLIQSHNIPKEIKSASLDDIHWGKGRADAIEKAVDFTTQIVLHGNVSKGIYFYGGFGVGKTYITGSIVNKLANHHIASIMVHVPSLINEMRDAIGESIRQNRASATVTQKVDALSRIPVLVLDDIGMESYTPWIRDNVLGVILQNRMVEKLPTIYTSNLSINELEEAMSLMREKGNTYTDLAGAKRVMERIRPYVVPVSVEGKNWRYE</sequence>
<dbReference type="Gene3D" id="3.40.50.300">
    <property type="entry name" value="P-loop containing nucleotide triphosphate hydrolases"/>
    <property type="match status" value="1"/>
</dbReference>
<feature type="domain" description="IstB-like ATP-binding" evidence="1">
    <location>
        <begin position="100"/>
        <end position="277"/>
    </location>
</feature>
<dbReference type="PANTHER" id="PTHR30050:SF8">
    <property type="entry name" value="PRIMOSOMAL PROTEIN DNAI"/>
    <property type="match status" value="1"/>
</dbReference>
<dbReference type="SUPFAM" id="SSF52540">
    <property type="entry name" value="P-loop containing nucleoside triphosphate hydrolases"/>
    <property type="match status" value="1"/>
</dbReference>
<proteinExistence type="predicted"/>
<dbReference type="InterPro" id="IPR009928">
    <property type="entry name" value="DnaI_N"/>
</dbReference>
<accession>A0AAJ1WU15</accession>
<dbReference type="InterPro" id="IPR002611">
    <property type="entry name" value="IstB_ATP-bd"/>
</dbReference>
<name>A0AAJ1WU15_9BACL</name>
<keyword evidence="4" id="KW-1185">Reference proteome</keyword>
<evidence type="ECO:0000259" key="2">
    <source>
        <dbReference type="Pfam" id="PF07319"/>
    </source>
</evidence>
<dbReference type="InterPro" id="IPR027417">
    <property type="entry name" value="P-loop_NTPase"/>
</dbReference>
<evidence type="ECO:0000313" key="3">
    <source>
        <dbReference type="EMBL" id="MDQ0418588.1"/>
    </source>
</evidence>
<dbReference type="PANTHER" id="PTHR30050">
    <property type="entry name" value="CHROMOSOMAL REPLICATION INITIATOR PROTEIN DNAA"/>
    <property type="match status" value="1"/>
</dbReference>
<dbReference type="GO" id="GO:0006260">
    <property type="term" value="P:DNA replication"/>
    <property type="evidence" value="ECO:0007669"/>
    <property type="project" value="TreeGrafter"/>
</dbReference>
<dbReference type="EMBL" id="JAUSUV010000014">
    <property type="protein sequence ID" value="MDQ0418588.1"/>
    <property type="molecule type" value="Genomic_DNA"/>
</dbReference>
<comment type="caution">
    <text evidence="3">The sequence shown here is derived from an EMBL/GenBank/DDBJ whole genome shotgun (WGS) entry which is preliminary data.</text>
</comment>
<dbReference type="NCBIfam" id="NF006505">
    <property type="entry name" value="PRK08939.1"/>
    <property type="match status" value="1"/>
</dbReference>
<protein>
    <submittedName>
        <fullName evidence="3">Primosomal protein DnaI</fullName>
    </submittedName>
</protein>
<dbReference type="Proteomes" id="UP001238450">
    <property type="component" value="Unassembled WGS sequence"/>
</dbReference>
<dbReference type="Pfam" id="PF07319">
    <property type="entry name" value="DnaI_N"/>
    <property type="match status" value="1"/>
</dbReference>
<evidence type="ECO:0000259" key="1">
    <source>
        <dbReference type="Pfam" id="PF01695"/>
    </source>
</evidence>
<feature type="domain" description="Primosomal DnaI N-terminal" evidence="2">
    <location>
        <begin position="3"/>
        <end position="93"/>
    </location>
</feature>
<reference evidence="3 4" key="1">
    <citation type="submission" date="2023-07" db="EMBL/GenBank/DDBJ databases">
        <title>Genomic Encyclopedia of Type Strains, Phase IV (KMG-IV): sequencing the most valuable type-strain genomes for metagenomic binning, comparative biology and taxonomic classification.</title>
        <authorList>
            <person name="Goeker M."/>
        </authorList>
    </citation>
    <scope>NUCLEOTIDE SEQUENCE [LARGE SCALE GENOMIC DNA]</scope>
    <source>
        <strain evidence="3 4">DSM 46876</strain>
    </source>
</reference>
<dbReference type="GO" id="GO:0005524">
    <property type="term" value="F:ATP binding"/>
    <property type="evidence" value="ECO:0007669"/>
    <property type="project" value="InterPro"/>
</dbReference>